<feature type="transmembrane region" description="Helical" evidence="10">
    <location>
        <begin position="12"/>
        <end position="32"/>
    </location>
</feature>
<dbReference type="GO" id="GO:0048039">
    <property type="term" value="F:ubiquinone binding"/>
    <property type="evidence" value="ECO:0007669"/>
    <property type="project" value="TreeGrafter"/>
</dbReference>
<evidence type="ECO:0000313" key="12">
    <source>
        <dbReference type="EMBL" id="KFI19838.1"/>
    </source>
</evidence>
<dbReference type="GO" id="GO:0016020">
    <property type="term" value="C:membrane"/>
    <property type="evidence" value="ECO:0007669"/>
    <property type="project" value="UniProtKB-SubCell"/>
</dbReference>
<evidence type="ECO:0000313" key="13">
    <source>
        <dbReference type="Proteomes" id="UP000028839"/>
    </source>
</evidence>
<feature type="transmembrane region" description="Helical" evidence="10">
    <location>
        <begin position="466"/>
        <end position="487"/>
    </location>
</feature>
<feature type="transmembrane region" description="Helical" evidence="10">
    <location>
        <begin position="262"/>
        <end position="281"/>
    </location>
</feature>
<dbReference type="InterPro" id="IPR010227">
    <property type="entry name" value="NADH_Q_OxRdtase_chainM/4"/>
</dbReference>
<gene>
    <name evidence="12" type="ORF">IB75_06520</name>
</gene>
<evidence type="ECO:0000256" key="6">
    <source>
        <dbReference type="ARBA" id="ARBA00023136"/>
    </source>
</evidence>
<keyword evidence="4 9" id="KW-0812">Transmembrane</keyword>
<feature type="transmembrane region" description="Helical" evidence="10">
    <location>
        <begin position="80"/>
        <end position="108"/>
    </location>
</feature>
<dbReference type="Pfam" id="PF00361">
    <property type="entry name" value="Proton_antipo_M"/>
    <property type="match status" value="1"/>
</dbReference>
<feature type="transmembrane region" description="Helical" evidence="10">
    <location>
        <begin position="380"/>
        <end position="403"/>
    </location>
</feature>
<evidence type="ECO:0000256" key="9">
    <source>
        <dbReference type="RuleBase" id="RU000320"/>
    </source>
</evidence>
<comment type="similarity">
    <text evidence="2">Belongs to the complex I subunit 4 family.</text>
</comment>
<evidence type="ECO:0000256" key="7">
    <source>
        <dbReference type="ARBA" id="ARBA00031584"/>
    </source>
</evidence>
<feature type="transmembrane region" description="Helical" evidence="10">
    <location>
        <begin position="184"/>
        <end position="203"/>
    </location>
</feature>
<evidence type="ECO:0000256" key="10">
    <source>
        <dbReference type="SAM" id="Phobius"/>
    </source>
</evidence>
<dbReference type="HOGENOM" id="CLU_007100_4_4_6"/>
<feature type="transmembrane region" description="Helical" evidence="10">
    <location>
        <begin position="39"/>
        <end position="60"/>
    </location>
</feature>
<proteinExistence type="inferred from homology"/>
<feature type="transmembrane region" description="Helical" evidence="10">
    <location>
        <begin position="229"/>
        <end position="250"/>
    </location>
</feature>
<protein>
    <recommendedName>
        <fullName evidence="3">NADH-quinone oxidoreductase subunit M</fullName>
    </recommendedName>
    <alternativeName>
        <fullName evidence="7">NADH dehydrogenase I subunit M</fullName>
    </alternativeName>
    <alternativeName>
        <fullName evidence="8">NDH-1 subunit M</fullName>
    </alternativeName>
</protein>
<evidence type="ECO:0000256" key="5">
    <source>
        <dbReference type="ARBA" id="ARBA00022989"/>
    </source>
</evidence>
<evidence type="ECO:0000256" key="2">
    <source>
        <dbReference type="ARBA" id="ARBA00009025"/>
    </source>
</evidence>
<accession>A0A0E2Z2G3</accession>
<evidence type="ECO:0000256" key="4">
    <source>
        <dbReference type="ARBA" id="ARBA00022692"/>
    </source>
</evidence>
<name>A0A0E2Z2G3_9GAMM</name>
<feature type="transmembrane region" description="Helical" evidence="10">
    <location>
        <begin position="293"/>
        <end position="312"/>
    </location>
</feature>
<dbReference type="AlphaFoldDB" id="A0A0E2Z2G3"/>
<dbReference type="GO" id="GO:0003954">
    <property type="term" value="F:NADH dehydrogenase activity"/>
    <property type="evidence" value="ECO:0007669"/>
    <property type="project" value="TreeGrafter"/>
</dbReference>
<keyword evidence="6 10" id="KW-0472">Membrane</keyword>
<sequence>MIAEISWSAQAGFPILSTMIVLPLLAMTIALIVKSNSTVLLGIIAAALELGLAIYLLTHFETGTANLQFVERVSLLPPFLFYHLGVDGISILFVALTALLTLLLILYCKTVSTEIVDERPIGFYVASIFAFQAVLMGLFMSINLLGFWLLLALELVPAGIILHRWGTTQGPEKNWALSRYLQDMVGGIGLLLIAILLLGWYHAEATGSWSFALTDLLASPLSPKAQAPIFVLFLFGIAPRLGLFPFHAWIPIVAQHGPVATLGVFLVGLKVGLYALLRFILPLMPDAVEEWKSFIVTLAIIGTFYGAVMALLQVNLRRLLAFAVVSHTGLLIIGVFCLNRVGLEGSLLLTINFGVAASGLLFVMGIFYRSTRTTLLPRLGGLFDATPLLGFTFLIAALSTMAMPGTPGFDAAHLILEGAIATYHWSIAVAVASGTVAAAAFLLWAFQRAFLAQRRERALQPKKIKLDVPEILLAATVCSVLAGIGFYTGPWLEMVDGSLTALSQRFETALVMN</sequence>
<dbReference type="PANTHER" id="PTHR43507">
    <property type="entry name" value="NADH-UBIQUINONE OXIDOREDUCTASE CHAIN 4"/>
    <property type="match status" value="1"/>
</dbReference>
<evidence type="ECO:0000256" key="3">
    <source>
        <dbReference type="ARBA" id="ARBA00019906"/>
    </source>
</evidence>
<comment type="subcellular location">
    <subcellularLocation>
        <location evidence="1">Endomembrane system</location>
        <topology evidence="1">Multi-pass membrane protein</topology>
    </subcellularLocation>
    <subcellularLocation>
        <location evidence="9">Membrane</location>
        <topology evidence="9">Multi-pass membrane protein</topology>
    </subcellularLocation>
</comment>
<dbReference type="NCBIfam" id="TIGR01972">
    <property type="entry name" value="NDH_I_M"/>
    <property type="match status" value="1"/>
</dbReference>
<dbReference type="InterPro" id="IPR003918">
    <property type="entry name" value="NADH_UbQ_OxRdtase"/>
</dbReference>
<evidence type="ECO:0000259" key="11">
    <source>
        <dbReference type="Pfam" id="PF00361"/>
    </source>
</evidence>
<feature type="transmembrane region" description="Helical" evidence="10">
    <location>
        <begin position="423"/>
        <end position="446"/>
    </location>
</feature>
<dbReference type="GO" id="GO:0008137">
    <property type="term" value="F:NADH dehydrogenase (ubiquinone) activity"/>
    <property type="evidence" value="ECO:0007669"/>
    <property type="project" value="InterPro"/>
</dbReference>
<reference evidence="12 13" key="1">
    <citation type="submission" date="2014-07" db="EMBL/GenBank/DDBJ databases">
        <title>Comparative analysis of Nitrosococcus oceani genome inventories of strains from Pacific and Atlantic gyres.</title>
        <authorList>
            <person name="Lim C.K."/>
            <person name="Wang L."/>
            <person name="Sayavedra-Soto L.A."/>
            <person name="Klotz M.G."/>
        </authorList>
    </citation>
    <scope>NUCLEOTIDE SEQUENCE [LARGE SCALE GENOMIC DNA]</scope>
    <source>
        <strain evidence="12 13">C-27</strain>
    </source>
</reference>
<feature type="transmembrane region" description="Helical" evidence="10">
    <location>
        <begin position="145"/>
        <end position="163"/>
    </location>
</feature>
<feature type="domain" description="NADH:quinone oxidoreductase/Mrp antiporter transmembrane" evidence="11">
    <location>
        <begin position="142"/>
        <end position="434"/>
    </location>
</feature>
<evidence type="ECO:0000256" key="8">
    <source>
        <dbReference type="ARBA" id="ARBA00032798"/>
    </source>
</evidence>
<dbReference type="GO" id="GO:0042773">
    <property type="term" value="P:ATP synthesis coupled electron transport"/>
    <property type="evidence" value="ECO:0007669"/>
    <property type="project" value="InterPro"/>
</dbReference>
<organism evidence="12 13">
    <name type="scientific">Nitrosococcus oceani C-27</name>
    <dbReference type="NCBI Taxonomy" id="314279"/>
    <lineage>
        <taxon>Bacteria</taxon>
        <taxon>Pseudomonadati</taxon>
        <taxon>Pseudomonadota</taxon>
        <taxon>Gammaproteobacteria</taxon>
        <taxon>Chromatiales</taxon>
        <taxon>Chromatiaceae</taxon>
        <taxon>Nitrosococcus</taxon>
    </lineage>
</organism>
<feature type="transmembrane region" description="Helical" evidence="10">
    <location>
        <begin position="319"/>
        <end position="341"/>
    </location>
</feature>
<dbReference type="InterPro" id="IPR001750">
    <property type="entry name" value="ND/Mrp_TM"/>
</dbReference>
<dbReference type="OrthoDB" id="9768329at2"/>
<feature type="transmembrane region" description="Helical" evidence="10">
    <location>
        <begin position="347"/>
        <end position="368"/>
    </location>
</feature>
<evidence type="ECO:0000256" key="1">
    <source>
        <dbReference type="ARBA" id="ARBA00004127"/>
    </source>
</evidence>
<dbReference type="GO" id="GO:0012505">
    <property type="term" value="C:endomembrane system"/>
    <property type="evidence" value="ECO:0007669"/>
    <property type="project" value="UniProtKB-SubCell"/>
</dbReference>
<dbReference type="EMBL" id="JPGN01000036">
    <property type="protein sequence ID" value="KFI19838.1"/>
    <property type="molecule type" value="Genomic_DNA"/>
</dbReference>
<dbReference type="Proteomes" id="UP000028839">
    <property type="component" value="Unassembled WGS sequence"/>
</dbReference>
<dbReference type="GO" id="GO:0015990">
    <property type="term" value="P:electron transport coupled proton transport"/>
    <property type="evidence" value="ECO:0007669"/>
    <property type="project" value="TreeGrafter"/>
</dbReference>
<comment type="caution">
    <text evidence="12">The sequence shown here is derived from an EMBL/GenBank/DDBJ whole genome shotgun (WGS) entry which is preliminary data.</text>
</comment>
<feature type="transmembrane region" description="Helical" evidence="10">
    <location>
        <begin position="120"/>
        <end position="139"/>
    </location>
</feature>
<dbReference type="PANTHER" id="PTHR43507:SF1">
    <property type="entry name" value="NADH-UBIQUINONE OXIDOREDUCTASE CHAIN 4"/>
    <property type="match status" value="1"/>
</dbReference>
<keyword evidence="5 10" id="KW-1133">Transmembrane helix</keyword>
<dbReference type="PRINTS" id="PR01437">
    <property type="entry name" value="NUOXDRDTASE4"/>
</dbReference>